<proteinExistence type="predicted"/>
<dbReference type="InterPro" id="IPR029069">
    <property type="entry name" value="HotDog_dom_sf"/>
</dbReference>
<dbReference type="InterPro" id="IPR016776">
    <property type="entry name" value="ApeP-like_dehydratase"/>
</dbReference>
<evidence type="ECO:0008006" key="3">
    <source>
        <dbReference type="Google" id="ProtNLM"/>
    </source>
</evidence>
<dbReference type="Pfam" id="PF22817">
    <property type="entry name" value="ApeP-like"/>
    <property type="match status" value="1"/>
</dbReference>
<evidence type="ECO:0000313" key="1">
    <source>
        <dbReference type="EMBL" id="SDN97721.1"/>
    </source>
</evidence>
<organism evidence="1 2">
    <name type="scientific">Desulfonauticus submarinus</name>
    <dbReference type="NCBI Taxonomy" id="206665"/>
    <lineage>
        <taxon>Bacteria</taxon>
        <taxon>Pseudomonadati</taxon>
        <taxon>Thermodesulfobacteriota</taxon>
        <taxon>Desulfovibrionia</taxon>
        <taxon>Desulfovibrionales</taxon>
        <taxon>Desulfonauticaceae</taxon>
        <taxon>Desulfonauticus</taxon>
    </lineage>
</organism>
<dbReference type="Proteomes" id="UP000199602">
    <property type="component" value="Unassembled WGS sequence"/>
</dbReference>
<protein>
    <recommendedName>
        <fullName evidence="3">3-hydroxymyristoyl/3-hydroxydecanoyl-(Acyl carrier protein) dehydratase</fullName>
    </recommendedName>
</protein>
<dbReference type="EMBL" id="FNIN01000014">
    <property type="protein sequence ID" value="SDN97721.1"/>
    <property type="molecule type" value="Genomic_DNA"/>
</dbReference>
<dbReference type="Gene3D" id="3.10.129.10">
    <property type="entry name" value="Hotdog Thioesterase"/>
    <property type="match status" value="1"/>
</dbReference>
<dbReference type="AlphaFoldDB" id="A0A1H0FT39"/>
<sequence>MVNPFKFPISASKLLPHKRPMLLLDKLVFCSTNFATGVTIIKQNNIFLLSNEVEEIIFIELMAQTYGAFQGYLALKNNLPIPEGFLVGVQDIQIKGQATCGDTLKVEVKHITSFHQFSLVLGKVFKNTKIIACGKIKLWAKN</sequence>
<evidence type="ECO:0000313" key="2">
    <source>
        <dbReference type="Proteomes" id="UP000199602"/>
    </source>
</evidence>
<reference evidence="1 2" key="1">
    <citation type="submission" date="2016-10" db="EMBL/GenBank/DDBJ databases">
        <authorList>
            <person name="de Groot N.N."/>
        </authorList>
    </citation>
    <scope>NUCLEOTIDE SEQUENCE [LARGE SCALE GENOMIC DNA]</scope>
    <source>
        <strain evidence="1 2">DSM 15269</strain>
    </source>
</reference>
<name>A0A1H0FT39_9BACT</name>
<dbReference type="STRING" id="206665.SAMN04488516_11415"/>
<keyword evidence="2" id="KW-1185">Reference proteome</keyword>
<dbReference type="SUPFAM" id="SSF54637">
    <property type="entry name" value="Thioesterase/thiol ester dehydrase-isomerase"/>
    <property type="match status" value="1"/>
</dbReference>
<gene>
    <name evidence="1" type="ORF">SAMN04488516_11415</name>
</gene>
<accession>A0A1H0FT39</accession>